<dbReference type="GO" id="GO:0008198">
    <property type="term" value="F:ferrous iron binding"/>
    <property type="evidence" value="ECO:0007669"/>
    <property type="project" value="TreeGrafter"/>
</dbReference>
<dbReference type="PANTHER" id="PTHR16557">
    <property type="entry name" value="ALKYLATED DNA REPAIR PROTEIN ALKB-RELATED"/>
    <property type="match status" value="1"/>
</dbReference>
<dbReference type="InterPro" id="IPR005123">
    <property type="entry name" value="Oxoglu/Fe-dep_dioxygenase_dom"/>
</dbReference>
<comment type="caution">
    <text evidence="7">The sequence shown here is derived from an EMBL/GenBank/DDBJ whole genome shotgun (WGS) entry which is preliminary data.</text>
</comment>
<dbReference type="RefSeq" id="WP_203685919.1">
    <property type="nucleotide sequence ID" value="NZ_BONT01000020.1"/>
</dbReference>
<dbReference type="EMBL" id="JACHGT010000002">
    <property type="protein sequence ID" value="MBB6032975.1"/>
    <property type="molecule type" value="Genomic_DNA"/>
</dbReference>
<keyword evidence="3 7" id="KW-0560">Oxidoreductase</keyword>
<keyword evidence="7" id="KW-0808">Transferase</keyword>
<dbReference type="EC" id="1.14.11.33" evidence="7"/>
<dbReference type="GO" id="GO:0035516">
    <property type="term" value="F:broad specificity oxidative DNA demethylase activity"/>
    <property type="evidence" value="ECO:0007669"/>
    <property type="project" value="UniProtKB-EC"/>
</dbReference>
<dbReference type="InterPro" id="IPR037151">
    <property type="entry name" value="AlkB-like_sf"/>
</dbReference>
<gene>
    <name evidence="7" type="ORF">HNR73_000822</name>
</gene>
<dbReference type="PANTHER" id="PTHR16557:SF2">
    <property type="entry name" value="NUCLEIC ACID DIOXYGENASE ALKBH1"/>
    <property type="match status" value="1"/>
</dbReference>
<reference evidence="7 8" key="1">
    <citation type="submission" date="2020-08" db="EMBL/GenBank/DDBJ databases">
        <title>Genomic Encyclopedia of Type Strains, Phase IV (KMG-IV): sequencing the most valuable type-strain genomes for metagenomic binning, comparative biology and taxonomic classification.</title>
        <authorList>
            <person name="Goeker M."/>
        </authorList>
    </citation>
    <scope>NUCLEOTIDE SEQUENCE [LARGE SCALE GENOMIC DNA]</scope>
    <source>
        <strain evidence="7 8">YIM 65646</strain>
    </source>
</reference>
<evidence type="ECO:0000313" key="8">
    <source>
        <dbReference type="Proteomes" id="UP000548476"/>
    </source>
</evidence>
<dbReference type="Gene3D" id="2.60.120.590">
    <property type="entry name" value="Alpha-ketoglutarate-dependent dioxygenase AlkB-like"/>
    <property type="match status" value="1"/>
</dbReference>
<keyword evidence="8" id="KW-1185">Reference proteome</keyword>
<dbReference type="GO" id="GO:0032259">
    <property type="term" value="P:methylation"/>
    <property type="evidence" value="ECO:0007669"/>
    <property type="project" value="UniProtKB-KW"/>
</dbReference>
<comment type="cofactor">
    <cofactor evidence="5">
        <name>Fe(2+)</name>
        <dbReference type="ChEBI" id="CHEBI:29033"/>
    </cofactor>
    <text evidence="5">Binds 1 Fe(2+) ion per subunit.</text>
</comment>
<protein>
    <submittedName>
        <fullName evidence="7">Alkylated DNA repair protein (DNA oxidative demethylase)</fullName>
        <ecNumber evidence="7">1.14.11.33</ecNumber>
    </submittedName>
</protein>
<dbReference type="InterPro" id="IPR027450">
    <property type="entry name" value="AlkB-like"/>
</dbReference>
<feature type="domain" description="Fe2OG dioxygenase" evidence="6">
    <location>
        <begin position="111"/>
        <end position="213"/>
    </location>
</feature>
<dbReference type="Pfam" id="PF13532">
    <property type="entry name" value="2OG-FeII_Oxy_2"/>
    <property type="match status" value="1"/>
</dbReference>
<evidence type="ECO:0000256" key="5">
    <source>
        <dbReference type="PIRSR" id="PIRSR604574-2"/>
    </source>
</evidence>
<evidence type="ECO:0000259" key="6">
    <source>
        <dbReference type="PROSITE" id="PS51471"/>
    </source>
</evidence>
<dbReference type="InterPro" id="IPR004574">
    <property type="entry name" value="Alkb"/>
</dbReference>
<dbReference type="GO" id="GO:0035513">
    <property type="term" value="P:oxidative RNA demethylation"/>
    <property type="evidence" value="ECO:0007669"/>
    <property type="project" value="TreeGrafter"/>
</dbReference>
<feature type="binding site" evidence="5">
    <location>
        <position position="185"/>
    </location>
    <ligand>
        <name>Fe cation</name>
        <dbReference type="ChEBI" id="CHEBI:24875"/>
        <note>catalytic</note>
    </ligand>
</feature>
<keyword evidence="7" id="KW-0489">Methyltransferase</keyword>
<evidence type="ECO:0000256" key="4">
    <source>
        <dbReference type="ARBA" id="ARBA00023004"/>
    </source>
</evidence>
<dbReference type="AlphaFoldDB" id="A0A841FC56"/>
<accession>A0A841FC56</accession>
<dbReference type="GO" id="GO:0008168">
    <property type="term" value="F:methyltransferase activity"/>
    <property type="evidence" value="ECO:0007669"/>
    <property type="project" value="UniProtKB-KW"/>
</dbReference>
<dbReference type="GO" id="GO:0005737">
    <property type="term" value="C:cytoplasm"/>
    <property type="evidence" value="ECO:0007669"/>
    <property type="project" value="TreeGrafter"/>
</dbReference>
<keyword evidence="1 5" id="KW-0479">Metal-binding</keyword>
<dbReference type="GO" id="GO:0035515">
    <property type="term" value="F:oxidative RNA demethylase activity"/>
    <property type="evidence" value="ECO:0007669"/>
    <property type="project" value="TreeGrafter"/>
</dbReference>
<sequence>MTLPLPRARAEVAPGAVHVPDWLAPARQREILDAAREWSRPPAGMRQTVLSGGRKMSIRTVCLGWYWSPYRYTRVSHDGTPVKALPAWLAELGRDAVAVAYGAPKLAAAYEPDIAVVNYYDHAARLGMHQDKEEISPAPVVSLSIGDTCVFRLGGTENRNRPWAEVLLESGDLFVFGGRSRLAFHGVPRTLPGTAPGHLDLSGRVNITLRMSGLS</sequence>
<evidence type="ECO:0000256" key="1">
    <source>
        <dbReference type="ARBA" id="ARBA00022723"/>
    </source>
</evidence>
<evidence type="ECO:0000256" key="3">
    <source>
        <dbReference type="ARBA" id="ARBA00023002"/>
    </source>
</evidence>
<keyword evidence="4 5" id="KW-0408">Iron</keyword>
<feature type="binding site" evidence="5">
    <location>
        <position position="131"/>
    </location>
    <ligand>
        <name>Fe cation</name>
        <dbReference type="ChEBI" id="CHEBI:24875"/>
        <note>catalytic</note>
    </ligand>
</feature>
<dbReference type="PROSITE" id="PS51471">
    <property type="entry name" value="FE2OG_OXY"/>
    <property type="match status" value="1"/>
</dbReference>
<name>A0A841FC56_9ACTN</name>
<evidence type="ECO:0000256" key="2">
    <source>
        <dbReference type="ARBA" id="ARBA00022964"/>
    </source>
</evidence>
<organism evidence="7 8">
    <name type="scientific">Phytomonospora endophytica</name>
    <dbReference type="NCBI Taxonomy" id="714109"/>
    <lineage>
        <taxon>Bacteria</taxon>
        <taxon>Bacillati</taxon>
        <taxon>Actinomycetota</taxon>
        <taxon>Actinomycetes</taxon>
        <taxon>Micromonosporales</taxon>
        <taxon>Micromonosporaceae</taxon>
        <taxon>Phytomonospora</taxon>
    </lineage>
</organism>
<keyword evidence="2" id="KW-0223">Dioxygenase</keyword>
<dbReference type="Proteomes" id="UP000548476">
    <property type="component" value="Unassembled WGS sequence"/>
</dbReference>
<evidence type="ECO:0000313" key="7">
    <source>
        <dbReference type="EMBL" id="MBB6032975.1"/>
    </source>
</evidence>
<dbReference type="SUPFAM" id="SSF51197">
    <property type="entry name" value="Clavaminate synthase-like"/>
    <property type="match status" value="1"/>
</dbReference>
<proteinExistence type="predicted"/>
<feature type="binding site" evidence="5">
    <location>
        <position position="129"/>
    </location>
    <ligand>
        <name>Fe cation</name>
        <dbReference type="ChEBI" id="CHEBI:24875"/>
        <note>catalytic</note>
    </ligand>
</feature>